<evidence type="ECO:0000259" key="9">
    <source>
        <dbReference type="PROSITE" id="PS50111"/>
    </source>
</evidence>
<evidence type="ECO:0000259" key="10">
    <source>
        <dbReference type="PROSITE" id="PS50885"/>
    </source>
</evidence>
<dbReference type="PRINTS" id="PR00260">
    <property type="entry name" value="CHEMTRNSDUCR"/>
</dbReference>
<dbReference type="GO" id="GO:0004888">
    <property type="term" value="F:transmembrane signaling receptor activity"/>
    <property type="evidence" value="ECO:0007669"/>
    <property type="project" value="InterPro"/>
</dbReference>
<accession>A0A378XNW5</accession>
<keyword evidence="2" id="KW-1003">Cell membrane</keyword>
<evidence type="ECO:0000256" key="1">
    <source>
        <dbReference type="ARBA" id="ARBA00004236"/>
    </source>
</evidence>
<protein>
    <submittedName>
        <fullName evidence="11">Methyl-accepting chemotaxis serine transducer</fullName>
    </submittedName>
</protein>
<sequence>MKSKVKKRMGLQTKLYFILLIPLVVIGVMILWTTKLSIQNASLSTMQLNNEALAVNTAKLLDKSTVKSLNTNPSEQSNEYKKLRNELNTLRLQSGVLYMYMYNRVGDEWKLTVDGAAWDDKDYSPFGSPVSFTRKETADRLKQGETVTTDITTDPDWGTMFSSFTPIKDTDGTIIGYLGIDRSLASVTEVYEKTLPEAYRLVIPVVSIILIISIAAMMLVTRRILRQVRFIKDTLEQVADGNLTATSQQVTYDQLGEISGLTNRMVEAMSNMIVDIQSSSSTLQQASENIVVTSEGTLHQTEELSRTLQQIADVSTNQADQTIESVQQSDRLGQTLDEVGSHVHQFTDTARHLNEVRNQVANEHELLLEKGRESALRIKQMQRMSHALTEKSREAANIGQQVQGIVKQTQILSFNASIEASRAGEAGKGFSVVAHEMGQLAQQSAISIREIDEILSSFVEQIEQMGDQFDENINTVNEQEKQIALCLQSVDKVTQVSEEVEELAAHLAQLTTEMQEVRHSVDQHLKHTASAAQQTAGMTEDVSASAQKQALAVKELSEVARNLTTLSNNLQRHADQFRVKNSDQ</sequence>
<evidence type="ECO:0000256" key="2">
    <source>
        <dbReference type="ARBA" id="ARBA00022475"/>
    </source>
</evidence>
<feature type="domain" description="HAMP" evidence="10">
    <location>
        <begin position="222"/>
        <end position="274"/>
    </location>
</feature>
<dbReference type="PROSITE" id="PS50885">
    <property type="entry name" value="HAMP"/>
    <property type="match status" value="1"/>
</dbReference>
<proteinExistence type="inferred from homology"/>
<dbReference type="RefSeq" id="WP_019685969.1">
    <property type="nucleotide sequence ID" value="NZ_CP036496.1"/>
</dbReference>
<dbReference type="Gene3D" id="1.10.287.950">
    <property type="entry name" value="Methyl-accepting chemotaxis protein"/>
    <property type="match status" value="1"/>
</dbReference>
<dbReference type="SUPFAM" id="SSF103190">
    <property type="entry name" value="Sensory domain-like"/>
    <property type="match status" value="1"/>
</dbReference>
<dbReference type="GO" id="GO:0006935">
    <property type="term" value="P:chemotaxis"/>
    <property type="evidence" value="ECO:0007669"/>
    <property type="project" value="InterPro"/>
</dbReference>
<feature type="coiled-coil region" evidence="7">
    <location>
        <begin position="493"/>
        <end position="520"/>
    </location>
</feature>
<dbReference type="SUPFAM" id="SSF58104">
    <property type="entry name" value="Methyl-accepting chemotaxis protein (MCP) signaling domain"/>
    <property type="match status" value="1"/>
</dbReference>
<organism evidence="11 12">
    <name type="scientific">Paenibacillus polymyxa</name>
    <name type="common">Bacillus polymyxa</name>
    <dbReference type="NCBI Taxonomy" id="1406"/>
    <lineage>
        <taxon>Bacteria</taxon>
        <taxon>Bacillati</taxon>
        <taxon>Bacillota</taxon>
        <taxon>Bacilli</taxon>
        <taxon>Bacillales</taxon>
        <taxon>Paenibacillaceae</taxon>
        <taxon>Paenibacillus</taxon>
    </lineage>
</organism>
<dbReference type="Proteomes" id="UP000254400">
    <property type="component" value="Unassembled WGS sequence"/>
</dbReference>
<dbReference type="InterPro" id="IPR004090">
    <property type="entry name" value="Chemotax_Me-accpt_rcpt"/>
</dbReference>
<name>A0A378XNW5_PAEPO</name>
<evidence type="ECO:0000256" key="7">
    <source>
        <dbReference type="SAM" id="Coils"/>
    </source>
</evidence>
<dbReference type="SMART" id="SM00283">
    <property type="entry name" value="MA"/>
    <property type="match status" value="1"/>
</dbReference>
<feature type="transmembrane region" description="Helical" evidence="8">
    <location>
        <begin position="15"/>
        <end position="34"/>
    </location>
</feature>
<evidence type="ECO:0000256" key="8">
    <source>
        <dbReference type="SAM" id="Phobius"/>
    </source>
</evidence>
<feature type="domain" description="Methyl-accepting transducer" evidence="9">
    <location>
        <begin position="293"/>
        <end position="543"/>
    </location>
</feature>
<evidence type="ECO:0000313" key="12">
    <source>
        <dbReference type="Proteomes" id="UP000254400"/>
    </source>
</evidence>
<dbReference type="GeneID" id="93349325"/>
<dbReference type="InterPro" id="IPR004089">
    <property type="entry name" value="MCPsignal_dom"/>
</dbReference>
<dbReference type="GO" id="GO:0005886">
    <property type="term" value="C:plasma membrane"/>
    <property type="evidence" value="ECO:0007669"/>
    <property type="project" value="UniProtKB-SubCell"/>
</dbReference>
<keyword evidence="7" id="KW-0175">Coiled coil</keyword>
<keyword evidence="8" id="KW-1133">Transmembrane helix</keyword>
<dbReference type="PANTHER" id="PTHR32089:SF112">
    <property type="entry name" value="LYSOZYME-LIKE PROTEIN-RELATED"/>
    <property type="match status" value="1"/>
</dbReference>
<keyword evidence="8" id="KW-0812">Transmembrane</keyword>
<dbReference type="GO" id="GO:0007165">
    <property type="term" value="P:signal transduction"/>
    <property type="evidence" value="ECO:0007669"/>
    <property type="project" value="UniProtKB-KW"/>
</dbReference>
<feature type="transmembrane region" description="Helical" evidence="8">
    <location>
        <begin position="201"/>
        <end position="220"/>
    </location>
</feature>
<evidence type="ECO:0000256" key="6">
    <source>
        <dbReference type="PROSITE-ProRule" id="PRU00284"/>
    </source>
</evidence>
<evidence type="ECO:0000313" key="11">
    <source>
        <dbReference type="EMBL" id="SUA62923.1"/>
    </source>
</evidence>
<dbReference type="PANTHER" id="PTHR32089">
    <property type="entry name" value="METHYL-ACCEPTING CHEMOTAXIS PROTEIN MCPB"/>
    <property type="match status" value="1"/>
</dbReference>
<comment type="subcellular location">
    <subcellularLocation>
        <location evidence="1">Cell membrane</location>
    </subcellularLocation>
</comment>
<dbReference type="EMBL" id="UGSC01000001">
    <property type="protein sequence ID" value="SUA62923.1"/>
    <property type="molecule type" value="Genomic_DNA"/>
</dbReference>
<dbReference type="Pfam" id="PF00015">
    <property type="entry name" value="MCPsignal"/>
    <property type="match status" value="1"/>
</dbReference>
<keyword evidence="3 8" id="KW-0472">Membrane</keyword>
<evidence type="ECO:0000256" key="3">
    <source>
        <dbReference type="ARBA" id="ARBA00023136"/>
    </source>
</evidence>
<dbReference type="InterPro" id="IPR003660">
    <property type="entry name" value="HAMP_dom"/>
</dbReference>
<gene>
    <name evidence="11" type="primary">tse</name>
    <name evidence="11" type="ORF">NCTC10343_00505</name>
</gene>
<dbReference type="Gene3D" id="6.10.340.10">
    <property type="match status" value="1"/>
</dbReference>
<comment type="similarity">
    <text evidence="5">Belongs to the methyl-accepting chemotaxis (MCP) protein family.</text>
</comment>
<dbReference type="PROSITE" id="PS50111">
    <property type="entry name" value="CHEMOTAXIS_TRANSDUC_2"/>
    <property type="match status" value="1"/>
</dbReference>
<evidence type="ECO:0000256" key="4">
    <source>
        <dbReference type="ARBA" id="ARBA00023224"/>
    </source>
</evidence>
<evidence type="ECO:0000256" key="5">
    <source>
        <dbReference type="ARBA" id="ARBA00029447"/>
    </source>
</evidence>
<dbReference type="InterPro" id="IPR029151">
    <property type="entry name" value="Sensor-like_sf"/>
</dbReference>
<keyword evidence="4 6" id="KW-0807">Transducer</keyword>
<dbReference type="AlphaFoldDB" id="A0A378XNW5"/>
<reference evidence="11 12" key="1">
    <citation type="submission" date="2018-06" db="EMBL/GenBank/DDBJ databases">
        <authorList>
            <consortium name="Pathogen Informatics"/>
            <person name="Doyle S."/>
        </authorList>
    </citation>
    <scope>NUCLEOTIDE SEQUENCE [LARGE SCALE GENOMIC DNA]</scope>
    <source>
        <strain evidence="11 12">NCTC10343</strain>
    </source>
</reference>